<name>A0A7G8T639_9FIRM</name>
<dbReference type="Gene3D" id="3.20.20.80">
    <property type="entry name" value="Glycosidases"/>
    <property type="match status" value="1"/>
</dbReference>
<dbReference type="PANTHER" id="PTHR43576:SF3">
    <property type="entry name" value="ALPHA-L-ARABINOFURANOSIDASE C"/>
    <property type="match status" value="1"/>
</dbReference>
<dbReference type="GO" id="GO:0000272">
    <property type="term" value="P:polysaccharide catabolic process"/>
    <property type="evidence" value="ECO:0007669"/>
    <property type="project" value="TreeGrafter"/>
</dbReference>
<dbReference type="EMBL" id="CP060286">
    <property type="protein sequence ID" value="QNK39080.1"/>
    <property type="molecule type" value="Genomic_DNA"/>
</dbReference>
<comment type="pathway">
    <text evidence="1">Glycan metabolism.</text>
</comment>
<proteinExistence type="predicted"/>
<dbReference type="SUPFAM" id="SSF51445">
    <property type="entry name" value="(Trans)glycosidases"/>
    <property type="match status" value="1"/>
</dbReference>
<dbReference type="AlphaFoldDB" id="A0A7G8T639"/>
<protein>
    <submittedName>
        <fullName evidence="2">Uncharacterized protein</fullName>
    </submittedName>
</protein>
<dbReference type="PANTHER" id="PTHR43576">
    <property type="entry name" value="ALPHA-L-ARABINOFURANOSIDASE C-RELATED"/>
    <property type="match status" value="1"/>
</dbReference>
<evidence type="ECO:0000256" key="1">
    <source>
        <dbReference type="ARBA" id="ARBA00004881"/>
    </source>
</evidence>
<dbReference type="KEGG" id="cfem:HCR03_09730"/>
<evidence type="ECO:0000313" key="2">
    <source>
        <dbReference type="EMBL" id="QNK39080.1"/>
    </source>
</evidence>
<dbReference type="RefSeq" id="WP_187034115.1">
    <property type="nucleotide sequence ID" value="NZ_CP060286.1"/>
</dbReference>
<reference evidence="2 3" key="1">
    <citation type="submission" date="2020-08" db="EMBL/GenBank/DDBJ databases">
        <title>The isolate Caproiciproducens sp. 7D4C2 produces n-caproate at mildly acidic conditions from hexoses: genome and rBOX comparison with related strains and chain-elongating bacteria.</title>
        <authorList>
            <person name="Esquivel-Elizondo S."/>
            <person name="Bagci C."/>
            <person name="Temovska M."/>
            <person name="Jeon B.S."/>
            <person name="Bessarab I."/>
            <person name="Williams R.B.H."/>
            <person name="Huson D.H."/>
            <person name="Angenent L.T."/>
        </authorList>
    </citation>
    <scope>NUCLEOTIDE SEQUENCE [LARGE SCALE GENOMIC DNA]</scope>
    <source>
        <strain evidence="2 3">7D4C2</strain>
    </source>
</reference>
<dbReference type="Proteomes" id="UP000515909">
    <property type="component" value="Chromosome"/>
</dbReference>
<accession>A0A7G8T639</accession>
<sequence length="71" mass="8287">MHIERDFEISRTDDRLFSSFLEHLGRAIYSGIYEPGHPEADENGFRTDVLKLVRELKIDHVRSPGGFPFRL</sequence>
<evidence type="ECO:0000313" key="3">
    <source>
        <dbReference type="Proteomes" id="UP000515909"/>
    </source>
</evidence>
<dbReference type="InterPro" id="IPR017853">
    <property type="entry name" value="GH"/>
</dbReference>
<organism evidence="2 3">
    <name type="scientific">Caproicibacter fermentans</name>
    <dbReference type="NCBI Taxonomy" id="2576756"/>
    <lineage>
        <taxon>Bacteria</taxon>
        <taxon>Bacillati</taxon>
        <taxon>Bacillota</taxon>
        <taxon>Clostridia</taxon>
        <taxon>Eubacteriales</taxon>
        <taxon>Acutalibacteraceae</taxon>
        <taxon>Caproicibacter</taxon>
    </lineage>
</organism>
<gene>
    <name evidence="2" type="ORF">HCR03_09730</name>
</gene>